<dbReference type="AlphaFoldDB" id="A0A7X2H381"/>
<evidence type="ECO:0000313" key="2">
    <source>
        <dbReference type="Proteomes" id="UP000463051"/>
    </source>
</evidence>
<dbReference type="EMBL" id="WJXB01000002">
    <property type="protein sequence ID" value="MRN52741.1"/>
    <property type="molecule type" value="Genomic_DNA"/>
</dbReference>
<reference evidence="1 2" key="1">
    <citation type="submission" date="2019-11" db="EMBL/GenBank/DDBJ databases">
        <title>Paenibacillus monticola sp. nov., a novel PGPR strain isolated from mountain sample in China.</title>
        <authorList>
            <person name="Zhao Q."/>
            <person name="Li H.-P."/>
            <person name="Zhang J.-L."/>
        </authorList>
    </citation>
    <scope>NUCLEOTIDE SEQUENCE [LARGE SCALE GENOMIC DNA]</scope>
    <source>
        <strain evidence="1 2">LC-T2</strain>
    </source>
</reference>
<dbReference type="RefSeq" id="WP_229521516.1">
    <property type="nucleotide sequence ID" value="NZ_WJXB01000002.1"/>
</dbReference>
<accession>A0A7X2H381</accession>
<protein>
    <submittedName>
        <fullName evidence="1">Uncharacterized protein</fullName>
    </submittedName>
</protein>
<name>A0A7X2H381_9BACL</name>
<keyword evidence="2" id="KW-1185">Reference proteome</keyword>
<comment type="caution">
    <text evidence="1">The sequence shown here is derived from an EMBL/GenBank/DDBJ whole genome shotgun (WGS) entry which is preliminary data.</text>
</comment>
<organism evidence="1 2">
    <name type="scientific">Paenibacillus monticola</name>
    <dbReference type="NCBI Taxonomy" id="2666075"/>
    <lineage>
        <taxon>Bacteria</taxon>
        <taxon>Bacillati</taxon>
        <taxon>Bacillota</taxon>
        <taxon>Bacilli</taxon>
        <taxon>Bacillales</taxon>
        <taxon>Paenibacillaceae</taxon>
        <taxon>Paenibacillus</taxon>
    </lineage>
</organism>
<sequence length="57" mass="6692">MRPIQHPVRLTTEEREQLRAFNSKSKAAVRSIRRDWSKETTHAARSYQNMISYSLSA</sequence>
<gene>
    <name evidence="1" type="ORF">GJB61_06980</name>
</gene>
<proteinExistence type="predicted"/>
<evidence type="ECO:0000313" key="1">
    <source>
        <dbReference type="EMBL" id="MRN52741.1"/>
    </source>
</evidence>
<dbReference type="Proteomes" id="UP000463051">
    <property type="component" value="Unassembled WGS sequence"/>
</dbReference>